<feature type="compositionally biased region" description="Polar residues" evidence="1">
    <location>
        <begin position="29"/>
        <end position="38"/>
    </location>
</feature>
<reference evidence="2" key="1">
    <citation type="submission" date="2015-11" db="EMBL/GenBank/DDBJ databases">
        <title>De novo transcriptome assembly of four potential Pierce s Disease insect vectors from Arizona vineyards.</title>
        <authorList>
            <person name="Tassone E.E."/>
        </authorList>
    </citation>
    <scope>NUCLEOTIDE SEQUENCE</scope>
</reference>
<feature type="compositionally biased region" description="Polar residues" evidence="1">
    <location>
        <begin position="1"/>
        <end position="12"/>
    </location>
</feature>
<organism evidence="2">
    <name type="scientific">Cuerna arida</name>
    <dbReference type="NCBI Taxonomy" id="1464854"/>
    <lineage>
        <taxon>Eukaryota</taxon>
        <taxon>Metazoa</taxon>
        <taxon>Ecdysozoa</taxon>
        <taxon>Arthropoda</taxon>
        <taxon>Hexapoda</taxon>
        <taxon>Insecta</taxon>
        <taxon>Pterygota</taxon>
        <taxon>Neoptera</taxon>
        <taxon>Paraneoptera</taxon>
        <taxon>Hemiptera</taxon>
        <taxon>Auchenorrhyncha</taxon>
        <taxon>Membracoidea</taxon>
        <taxon>Cicadellidae</taxon>
        <taxon>Cicadellinae</taxon>
        <taxon>Proconiini</taxon>
        <taxon>Cuerna</taxon>
    </lineage>
</organism>
<feature type="compositionally biased region" description="Basic and acidic residues" evidence="1">
    <location>
        <begin position="13"/>
        <end position="28"/>
    </location>
</feature>
<feature type="compositionally biased region" description="Acidic residues" evidence="1">
    <location>
        <begin position="90"/>
        <end position="100"/>
    </location>
</feature>
<accession>A0A1B6ESQ8</accession>
<evidence type="ECO:0000256" key="1">
    <source>
        <dbReference type="SAM" id="MobiDB-lite"/>
    </source>
</evidence>
<dbReference type="AlphaFoldDB" id="A0A1B6ESQ8"/>
<gene>
    <name evidence="2" type="ORF">g.2352</name>
</gene>
<name>A0A1B6ESQ8_9HEMI</name>
<feature type="region of interest" description="Disordered" evidence="1">
    <location>
        <begin position="1"/>
        <end position="38"/>
    </location>
</feature>
<feature type="compositionally biased region" description="Polar residues" evidence="1">
    <location>
        <begin position="66"/>
        <end position="75"/>
    </location>
</feature>
<dbReference type="EMBL" id="GECZ01028869">
    <property type="protein sequence ID" value="JAS40900.1"/>
    <property type="molecule type" value="Transcribed_RNA"/>
</dbReference>
<evidence type="ECO:0000313" key="2">
    <source>
        <dbReference type="EMBL" id="JAS40900.1"/>
    </source>
</evidence>
<sequence length="124" mass="14290">NNSYQKNLITFSKSEESDVDKSNDDYERASTSISQNDSAFSRQYTDELERVKMRWQTVNVSDSCDINQTEEVPTSNKRKFKTPESKIESIEDEDESSNLVDEEPVIEFKEKVVEEDSFESAKVG</sequence>
<feature type="non-terminal residue" evidence="2">
    <location>
        <position position="1"/>
    </location>
</feature>
<protein>
    <submittedName>
        <fullName evidence="2">Uncharacterized protein</fullName>
    </submittedName>
</protein>
<feature type="non-terminal residue" evidence="2">
    <location>
        <position position="124"/>
    </location>
</feature>
<feature type="region of interest" description="Disordered" evidence="1">
    <location>
        <begin position="66"/>
        <end position="100"/>
    </location>
</feature>
<proteinExistence type="predicted"/>